<dbReference type="InterPro" id="IPR050679">
    <property type="entry name" value="Bact_HTH_transcr_reg"/>
</dbReference>
<organism evidence="5 6">
    <name type="scientific">Streptosporangium oxazolinicum</name>
    <dbReference type="NCBI Taxonomy" id="909287"/>
    <lineage>
        <taxon>Bacteria</taxon>
        <taxon>Bacillati</taxon>
        <taxon>Actinomycetota</taxon>
        <taxon>Actinomycetes</taxon>
        <taxon>Streptosporangiales</taxon>
        <taxon>Streptosporangiaceae</taxon>
        <taxon>Streptosporangium</taxon>
    </lineage>
</organism>
<gene>
    <name evidence="5" type="ORF">GCM10022252_09650</name>
</gene>
<evidence type="ECO:0000256" key="2">
    <source>
        <dbReference type="ARBA" id="ARBA00023125"/>
    </source>
</evidence>
<evidence type="ECO:0000256" key="3">
    <source>
        <dbReference type="ARBA" id="ARBA00023163"/>
    </source>
</evidence>
<name>A0ABP8AF27_9ACTN</name>
<keyword evidence="2" id="KW-0238">DNA-binding</keyword>
<proteinExistence type="predicted"/>
<dbReference type="CDD" id="cd07377">
    <property type="entry name" value="WHTH_GntR"/>
    <property type="match status" value="1"/>
</dbReference>
<dbReference type="PROSITE" id="PS50949">
    <property type="entry name" value="HTH_GNTR"/>
    <property type="match status" value="1"/>
</dbReference>
<evidence type="ECO:0000259" key="4">
    <source>
        <dbReference type="PROSITE" id="PS50949"/>
    </source>
</evidence>
<dbReference type="InterPro" id="IPR036390">
    <property type="entry name" value="WH_DNA-bd_sf"/>
</dbReference>
<dbReference type="RefSeq" id="WP_344915323.1">
    <property type="nucleotide sequence ID" value="NZ_BAABAQ010000001.1"/>
</dbReference>
<dbReference type="PANTHER" id="PTHR44846">
    <property type="entry name" value="MANNOSYL-D-GLYCERATE TRANSPORT/METABOLISM SYSTEM REPRESSOR MNGR-RELATED"/>
    <property type="match status" value="1"/>
</dbReference>
<protein>
    <recommendedName>
        <fullName evidence="4">HTH gntR-type domain-containing protein</fullName>
    </recommendedName>
</protein>
<evidence type="ECO:0000313" key="6">
    <source>
        <dbReference type="Proteomes" id="UP001501251"/>
    </source>
</evidence>
<dbReference type="InterPro" id="IPR000524">
    <property type="entry name" value="Tscrpt_reg_HTH_GntR"/>
</dbReference>
<dbReference type="EMBL" id="BAABAQ010000001">
    <property type="protein sequence ID" value="GAA4182941.1"/>
    <property type="molecule type" value="Genomic_DNA"/>
</dbReference>
<dbReference type="SMART" id="SM00345">
    <property type="entry name" value="HTH_GNTR"/>
    <property type="match status" value="1"/>
</dbReference>
<comment type="caution">
    <text evidence="5">The sequence shown here is derived from an EMBL/GenBank/DDBJ whole genome shotgun (WGS) entry which is preliminary data.</text>
</comment>
<dbReference type="InterPro" id="IPR036388">
    <property type="entry name" value="WH-like_DNA-bd_sf"/>
</dbReference>
<dbReference type="SUPFAM" id="SSF46785">
    <property type="entry name" value="Winged helix' DNA-binding domain"/>
    <property type="match status" value="1"/>
</dbReference>
<dbReference type="PRINTS" id="PR00035">
    <property type="entry name" value="HTHGNTR"/>
</dbReference>
<evidence type="ECO:0000313" key="5">
    <source>
        <dbReference type="EMBL" id="GAA4182941.1"/>
    </source>
</evidence>
<keyword evidence="6" id="KW-1185">Reference proteome</keyword>
<evidence type="ECO:0000256" key="1">
    <source>
        <dbReference type="ARBA" id="ARBA00023015"/>
    </source>
</evidence>
<dbReference type="Gene3D" id="1.10.10.10">
    <property type="entry name" value="Winged helix-like DNA-binding domain superfamily/Winged helix DNA-binding domain"/>
    <property type="match status" value="1"/>
</dbReference>
<dbReference type="Pfam" id="PF00392">
    <property type="entry name" value="GntR"/>
    <property type="match status" value="1"/>
</dbReference>
<dbReference type="PANTHER" id="PTHR44846:SF1">
    <property type="entry name" value="MANNOSYL-D-GLYCERATE TRANSPORT_METABOLISM SYSTEM REPRESSOR MNGR-RELATED"/>
    <property type="match status" value="1"/>
</dbReference>
<accession>A0ABP8AF27</accession>
<keyword evidence="1" id="KW-0805">Transcription regulation</keyword>
<reference evidence="6" key="1">
    <citation type="journal article" date="2019" name="Int. J. Syst. Evol. Microbiol.">
        <title>The Global Catalogue of Microorganisms (GCM) 10K type strain sequencing project: providing services to taxonomists for standard genome sequencing and annotation.</title>
        <authorList>
            <consortium name="The Broad Institute Genomics Platform"/>
            <consortium name="The Broad Institute Genome Sequencing Center for Infectious Disease"/>
            <person name="Wu L."/>
            <person name="Ma J."/>
        </authorList>
    </citation>
    <scope>NUCLEOTIDE SEQUENCE [LARGE SCALE GENOMIC DNA]</scope>
    <source>
        <strain evidence="6">JCM 17388</strain>
    </source>
</reference>
<dbReference type="Proteomes" id="UP001501251">
    <property type="component" value="Unassembled WGS sequence"/>
</dbReference>
<sequence length="92" mass="10805">MIKKVDGEVVWETDRARWKQLADELRRRIRDGEYKPRYPIPSLNQLHQEFGAAKNTIRKVIDQLADEGYVRAEHGVATFVRPQSDWPAQDDE</sequence>
<keyword evidence="3" id="KW-0804">Transcription</keyword>
<feature type="domain" description="HTH gntR-type" evidence="4">
    <location>
        <begin position="15"/>
        <end position="83"/>
    </location>
</feature>